<comment type="caution">
    <text evidence="2">The sequence shown here is derived from an EMBL/GenBank/DDBJ whole genome shotgun (WGS) entry which is preliminary data.</text>
</comment>
<evidence type="ECO:0000313" key="3">
    <source>
        <dbReference type="Proteomes" id="UP000440096"/>
    </source>
</evidence>
<dbReference type="EMBL" id="WMBA01000050">
    <property type="protein sequence ID" value="MTD57557.1"/>
    <property type="molecule type" value="Genomic_DNA"/>
</dbReference>
<keyword evidence="3" id="KW-1185">Reference proteome</keyword>
<proteinExistence type="predicted"/>
<name>A0A6N7YWU2_9PSEU</name>
<accession>A0A6N7YWU2</accession>
<evidence type="ECO:0000256" key="1">
    <source>
        <dbReference type="SAM" id="MobiDB-lite"/>
    </source>
</evidence>
<feature type="region of interest" description="Disordered" evidence="1">
    <location>
        <begin position="89"/>
        <end position="109"/>
    </location>
</feature>
<organism evidence="2 3">
    <name type="scientific">Amycolatopsis pithecellobii</name>
    <dbReference type="NCBI Taxonomy" id="664692"/>
    <lineage>
        <taxon>Bacteria</taxon>
        <taxon>Bacillati</taxon>
        <taxon>Actinomycetota</taxon>
        <taxon>Actinomycetes</taxon>
        <taxon>Pseudonocardiales</taxon>
        <taxon>Pseudonocardiaceae</taxon>
        <taxon>Amycolatopsis</taxon>
    </lineage>
</organism>
<dbReference type="RefSeq" id="WP_154759678.1">
    <property type="nucleotide sequence ID" value="NZ_WMBA01000050.1"/>
</dbReference>
<dbReference type="Proteomes" id="UP000440096">
    <property type="component" value="Unassembled WGS sequence"/>
</dbReference>
<gene>
    <name evidence="2" type="ORF">GKO32_26810</name>
</gene>
<evidence type="ECO:0000313" key="2">
    <source>
        <dbReference type="EMBL" id="MTD57557.1"/>
    </source>
</evidence>
<protein>
    <submittedName>
        <fullName evidence="2">Uncharacterized protein</fullName>
    </submittedName>
</protein>
<dbReference type="AlphaFoldDB" id="A0A6N7YWU2"/>
<sequence length="109" mass="11794">MTGPADNAIKELIGIWDVTMKTPIGSLSAVYVFTHNGNEVVGTATGAGEETPVTAVRVEGPRVTWRQSVRKPLRLNLEFDVEVRSGEMLGHSRAGRLPKTQVSGHRRSG</sequence>
<reference evidence="2 3" key="1">
    <citation type="submission" date="2019-11" db="EMBL/GenBank/DDBJ databases">
        <title>Draft genome of Amycolatopsis RM579.</title>
        <authorList>
            <person name="Duangmal K."/>
            <person name="Mingma R."/>
        </authorList>
    </citation>
    <scope>NUCLEOTIDE SEQUENCE [LARGE SCALE GENOMIC DNA]</scope>
    <source>
        <strain evidence="2 3">RM579</strain>
    </source>
</reference>
<dbReference type="OrthoDB" id="5145750at2"/>